<dbReference type="Gene3D" id="1.10.1510.10">
    <property type="entry name" value="Uncharacterised protein YqeY/AIM41 PF09424, N-terminal domain"/>
    <property type="match status" value="1"/>
</dbReference>
<dbReference type="SUPFAM" id="SSF89095">
    <property type="entry name" value="GatB/YqeY motif"/>
    <property type="match status" value="1"/>
</dbReference>
<protein>
    <submittedName>
        <fullName evidence="1">GatB/Yqey</fullName>
    </submittedName>
</protein>
<dbReference type="Pfam" id="PF09424">
    <property type="entry name" value="YqeY"/>
    <property type="match status" value="1"/>
</dbReference>
<comment type="caution">
    <text evidence="1">The sequence shown here is derived from an EMBL/GenBank/DDBJ whole genome shotgun (WGS) entry which is preliminary data.</text>
</comment>
<reference evidence="1 2" key="1">
    <citation type="submission" date="2013-09" db="EMBL/GenBank/DDBJ databases">
        <title>Genome sequencing of Arenimonas metalli.</title>
        <authorList>
            <person name="Chen F."/>
            <person name="Wang G."/>
        </authorList>
    </citation>
    <scope>NUCLEOTIDE SEQUENCE [LARGE SCALE GENOMIC DNA]</scope>
    <source>
        <strain evidence="1 2">CF5-1</strain>
    </source>
</reference>
<dbReference type="Proteomes" id="UP000029393">
    <property type="component" value="Unassembled WGS sequence"/>
</dbReference>
<dbReference type="AlphaFoldDB" id="A0A091B675"/>
<accession>A0A091B675</accession>
<evidence type="ECO:0000313" key="2">
    <source>
        <dbReference type="Proteomes" id="UP000029393"/>
    </source>
</evidence>
<proteinExistence type="predicted"/>
<dbReference type="InterPro" id="IPR003789">
    <property type="entry name" value="Asn/Gln_tRNA_amidoTrase-B-like"/>
</dbReference>
<dbReference type="EMBL" id="AVCK01000003">
    <property type="protein sequence ID" value="KFN48163.1"/>
    <property type="molecule type" value="Genomic_DNA"/>
</dbReference>
<dbReference type="PANTHER" id="PTHR28055">
    <property type="entry name" value="ALTERED INHERITANCE OF MITOCHONDRIA PROTEIN 41, MITOCHONDRIAL"/>
    <property type="match status" value="1"/>
</dbReference>
<dbReference type="InterPro" id="IPR023168">
    <property type="entry name" value="GatB_Yqey_C_2"/>
</dbReference>
<dbReference type="PANTHER" id="PTHR28055:SF1">
    <property type="entry name" value="ALTERED INHERITANCE OF MITOCHONDRIA PROTEIN 41, MITOCHONDRIAL"/>
    <property type="match status" value="1"/>
</dbReference>
<evidence type="ECO:0000313" key="1">
    <source>
        <dbReference type="EMBL" id="KFN48163.1"/>
    </source>
</evidence>
<dbReference type="InterPro" id="IPR042184">
    <property type="entry name" value="YqeY/Aim41_N"/>
</dbReference>
<dbReference type="RefSeq" id="WP_034210161.1">
    <property type="nucleotide sequence ID" value="NZ_AVCK01000003.1"/>
</dbReference>
<dbReference type="PATRIC" id="fig|1384056.3.peg.255"/>
<name>A0A091B675_9GAMM</name>
<dbReference type="eggNOG" id="COG1610">
    <property type="taxonomic scope" value="Bacteria"/>
</dbReference>
<keyword evidence="2" id="KW-1185">Reference proteome</keyword>
<dbReference type="GO" id="GO:0016884">
    <property type="term" value="F:carbon-nitrogen ligase activity, with glutamine as amido-N-donor"/>
    <property type="evidence" value="ECO:0007669"/>
    <property type="project" value="InterPro"/>
</dbReference>
<dbReference type="Gene3D" id="1.10.10.410">
    <property type="match status" value="1"/>
</dbReference>
<dbReference type="OrthoDB" id="9788127at2"/>
<sequence length="148" mass="15801">MSMKAQLVEDMKAAMKSGEKDRLGVIRLINAAIKQKEVDERVEMTDALVLAVLEKMVKQRKDSISQYDAAGRDDLAAIERYELGVLEAYLPAKLDEAAIQAAIDAAKAETGATGPADMGKLMGVLKPKLAGQADMGLVSQLVKKALAG</sequence>
<dbReference type="InterPro" id="IPR019004">
    <property type="entry name" value="YqeY/Aim41"/>
</dbReference>
<organism evidence="1 2">
    <name type="scientific">Arenimonas metalli CF5-1</name>
    <dbReference type="NCBI Taxonomy" id="1384056"/>
    <lineage>
        <taxon>Bacteria</taxon>
        <taxon>Pseudomonadati</taxon>
        <taxon>Pseudomonadota</taxon>
        <taxon>Gammaproteobacteria</taxon>
        <taxon>Lysobacterales</taxon>
        <taxon>Lysobacteraceae</taxon>
        <taxon>Arenimonas</taxon>
    </lineage>
</organism>
<dbReference type="STRING" id="1384056.N787_06900"/>
<gene>
    <name evidence="1" type="ORF">N787_06900</name>
</gene>